<dbReference type="RefSeq" id="WP_272418511.1">
    <property type="nucleotide sequence ID" value="NZ_JAGTJJ010000001.1"/>
</dbReference>
<evidence type="ECO:0000313" key="3">
    <source>
        <dbReference type="Proteomes" id="UP001151081"/>
    </source>
</evidence>
<accession>A0A9X4ANL2</accession>
<gene>
    <name evidence="2" type="ORF">KEG57_01150</name>
</gene>
<protein>
    <submittedName>
        <fullName evidence="2">Uncharacterized protein</fullName>
    </submittedName>
</protein>
<dbReference type="EMBL" id="JAGTJJ010000001">
    <property type="protein sequence ID" value="MDC3979084.1"/>
    <property type="molecule type" value="Genomic_DNA"/>
</dbReference>
<feature type="signal peptide" evidence="1">
    <location>
        <begin position="1"/>
        <end position="40"/>
    </location>
</feature>
<sequence>MRVAREAIVPPSERISRTPSKRCRAALLVLVIPACNKALAAFLASKDKDHDEALAPKKARSSCARRSP</sequence>
<dbReference type="Proteomes" id="UP001151081">
    <property type="component" value="Unassembled WGS sequence"/>
</dbReference>
<organism evidence="2 3">
    <name type="scientific">Polyangium jinanense</name>
    <dbReference type="NCBI Taxonomy" id="2829994"/>
    <lineage>
        <taxon>Bacteria</taxon>
        <taxon>Pseudomonadati</taxon>
        <taxon>Myxococcota</taxon>
        <taxon>Polyangia</taxon>
        <taxon>Polyangiales</taxon>
        <taxon>Polyangiaceae</taxon>
        <taxon>Polyangium</taxon>
    </lineage>
</organism>
<dbReference type="AlphaFoldDB" id="A0A9X4ANL2"/>
<reference evidence="2 3" key="1">
    <citation type="submission" date="2021-04" db="EMBL/GenBank/DDBJ databases">
        <title>Genome analysis of Polyangium sp.</title>
        <authorList>
            <person name="Li Y."/>
            <person name="Wang J."/>
        </authorList>
    </citation>
    <scope>NUCLEOTIDE SEQUENCE [LARGE SCALE GENOMIC DNA]</scope>
    <source>
        <strain evidence="2 3">SDU14</strain>
    </source>
</reference>
<keyword evidence="1" id="KW-0732">Signal</keyword>
<feature type="chain" id="PRO_5040773019" evidence="1">
    <location>
        <begin position="41"/>
        <end position="68"/>
    </location>
</feature>
<evidence type="ECO:0000256" key="1">
    <source>
        <dbReference type="SAM" id="SignalP"/>
    </source>
</evidence>
<keyword evidence="3" id="KW-1185">Reference proteome</keyword>
<comment type="caution">
    <text evidence="2">The sequence shown here is derived from an EMBL/GenBank/DDBJ whole genome shotgun (WGS) entry which is preliminary data.</text>
</comment>
<name>A0A9X4ANL2_9BACT</name>
<proteinExistence type="predicted"/>
<evidence type="ECO:0000313" key="2">
    <source>
        <dbReference type="EMBL" id="MDC3979084.1"/>
    </source>
</evidence>